<gene>
    <name evidence="2" type="ORF">CYMTET_32573</name>
</gene>
<comment type="caution">
    <text evidence="2">The sequence shown here is derived from an EMBL/GenBank/DDBJ whole genome shotgun (WGS) entry which is preliminary data.</text>
</comment>
<evidence type="ECO:0000313" key="3">
    <source>
        <dbReference type="Proteomes" id="UP001190700"/>
    </source>
</evidence>
<dbReference type="InterPro" id="IPR018962">
    <property type="entry name" value="DUF1995"/>
</dbReference>
<reference evidence="2 3" key="1">
    <citation type="journal article" date="2015" name="Genome Biol. Evol.">
        <title>Comparative Genomics of a Bacterivorous Green Alga Reveals Evolutionary Causalities and Consequences of Phago-Mixotrophic Mode of Nutrition.</title>
        <authorList>
            <person name="Burns J.A."/>
            <person name="Paasch A."/>
            <person name="Narechania A."/>
            <person name="Kim E."/>
        </authorList>
    </citation>
    <scope>NUCLEOTIDE SEQUENCE [LARGE SCALE GENOMIC DNA]</scope>
    <source>
        <strain evidence="2 3">PLY_AMNH</strain>
    </source>
</reference>
<dbReference type="AlphaFoldDB" id="A0AAE0KS24"/>
<keyword evidence="3" id="KW-1185">Reference proteome</keyword>
<dbReference type="Pfam" id="PF09353">
    <property type="entry name" value="DUF1995"/>
    <property type="match status" value="1"/>
</dbReference>
<sequence>MKVLQQFMGPAAAIRSAPTFAAPSRVHYVGIPRSGHQLLSNRFFHGSSTATLQRWSQWASKRESALRLHLATPSSAPCRRSARSAPHITAMTGAPPETKQAAMDQVQAALEAQIAKGVKHLGQTAPSEGFATRSRKKAKKNATKVAKGLGQRFLVEVPLQDESAAEYTELLLGILDGLDFPVMLYTSNSACASGVISGGLPHVTVAALEDSVQKPVPGGTRMVLVVNPSDKHLVHVRRVTAASSCPSVILNAQWDPDNVASLQQPFVETFEVNVFPPSLLPDFPSLDLPWPPSDCPSQLWNPP</sequence>
<name>A0AAE0KS24_9CHLO</name>
<evidence type="ECO:0000259" key="1">
    <source>
        <dbReference type="Pfam" id="PF09353"/>
    </source>
</evidence>
<feature type="domain" description="DUF1995" evidence="1">
    <location>
        <begin position="96"/>
        <end position="272"/>
    </location>
</feature>
<dbReference type="Proteomes" id="UP001190700">
    <property type="component" value="Unassembled WGS sequence"/>
</dbReference>
<protein>
    <recommendedName>
        <fullName evidence="1">DUF1995 domain-containing protein</fullName>
    </recommendedName>
</protein>
<dbReference type="EMBL" id="LGRX02019571">
    <property type="protein sequence ID" value="KAK3258380.1"/>
    <property type="molecule type" value="Genomic_DNA"/>
</dbReference>
<evidence type="ECO:0000313" key="2">
    <source>
        <dbReference type="EMBL" id="KAK3258380.1"/>
    </source>
</evidence>
<organism evidence="2 3">
    <name type="scientific">Cymbomonas tetramitiformis</name>
    <dbReference type="NCBI Taxonomy" id="36881"/>
    <lineage>
        <taxon>Eukaryota</taxon>
        <taxon>Viridiplantae</taxon>
        <taxon>Chlorophyta</taxon>
        <taxon>Pyramimonadophyceae</taxon>
        <taxon>Pyramimonadales</taxon>
        <taxon>Pyramimonadaceae</taxon>
        <taxon>Cymbomonas</taxon>
    </lineage>
</organism>
<proteinExistence type="predicted"/>
<accession>A0AAE0KS24</accession>